<reference evidence="2 3" key="1">
    <citation type="journal article" date="2022" name="bioRxiv">
        <title>Genomics of Preaxostyla Flagellates Illuminates Evolutionary Transitions and the Path Towards Mitochondrial Loss.</title>
        <authorList>
            <person name="Novak L.V.F."/>
            <person name="Treitli S.C."/>
            <person name="Pyrih J."/>
            <person name="Halakuc P."/>
            <person name="Pipaliya S.V."/>
            <person name="Vacek V."/>
            <person name="Brzon O."/>
            <person name="Soukal P."/>
            <person name="Eme L."/>
            <person name="Dacks J.B."/>
            <person name="Karnkowska A."/>
            <person name="Elias M."/>
            <person name="Hampl V."/>
        </authorList>
    </citation>
    <scope>NUCLEOTIDE SEQUENCE [LARGE SCALE GENOMIC DNA]</scope>
    <source>
        <strain evidence="2">NAU3</strain>
        <tissue evidence="2">Gut</tissue>
    </source>
</reference>
<feature type="region of interest" description="Disordered" evidence="1">
    <location>
        <begin position="225"/>
        <end position="262"/>
    </location>
</feature>
<evidence type="ECO:0000256" key="1">
    <source>
        <dbReference type="SAM" id="MobiDB-lite"/>
    </source>
</evidence>
<keyword evidence="3" id="KW-1185">Reference proteome</keyword>
<name>A0ABQ9XC26_9EUKA</name>
<dbReference type="Proteomes" id="UP001281761">
    <property type="component" value="Unassembled WGS sequence"/>
</dbReference>
<evidence type="ECO:0000313" key="3">
    <source>
        <dbReference type="Proteomes" id="UP001281761"/>
    </source>
</evidence>
<sequence>MFEKISSLCDMDITIKPQPVKDRKRRDKDNSHHHTIRSLWSIMTRLLRSKLCGFHRPKRHIHAQEEGTDFIVLNHLLNYLPSPIPLSSFLALAGLCTVYPFKGQSKGIFQQSNQVVWDGVIITDEGQAMKVLERQWQKEKEERRIVDNPEEMKILRRRWKDPHFPGRVEGNKGIKIKELSYLLNLLKTLQSDKMDISELKQAMLTTSAGEKGMVFDYYSKEALEREGQVEEVKEEKEDNTKPKELATEMEKEKKKREFGSRG</sequence>
<comment type="caution">
    <text evidence="2">The sequence shown here is derived from an EMBL/GenBank/DDBJ whole genome shotgun (WGS) entry which is preliminary data.</text>
</comment>
<proteinExistence type="predicted"/>
<accession>A0ABQ9XC26</accession>
<organism evidence="2 3">
    <name type="scientific">Blattamonas nauphoetae</name>
    <dbReference type="NCBI Taxonomy" id="2049346"/>
    <lineage>
        <taxon>Eukaryota</taxon>
        <taxon>Metamonada</taxon>
        <taxon>Preaxostyla</taxon>
        <taxon>Oxymonadida</taxon>
        <taxon>Blattamonas</taxon>
    </lineage>
</organism>
<dbReference type="EMBL" id="JARBJD010000167">
    <property type="protein sequence ID" value="KAK2948842.1"/>
    <property type="molecule type" value="Genomic_DNA"/>
</dbReference>
<gene>
    <name evidence="2" type="ORF">BLNAU_16185</name>
</gene>
<protein>
    <submittedName>
        <fullName evidence="2">Uncharacterized protein</fullName>
    </submittedName>
</protein>
<evidence type="ECO:0000313" key="2">
    <source>
        <dbReference type="EMBL" id="KAK2948842.1"/>
    </source>
</evidence>